<dbReference type="AlphaFoldDB" id="A0A4D5RCE9"/>
<evidence type="ECO:0000313" key="1">
    <source>
        <dbReference type="EMBL" id="MOY34800.1"/>
    </source>
</evidence>
<reference evidence="1" key="1">
    <citation type="submission" date="2019-04" db="EMBL/GenBank/DDBJ databases">
        <title>An insight into the mialome of Ixodes scapularis.</title>
        <authorList>
            <person name="Ribeiro J.M."/>
            <person name="Mather T.N."/>
            <person name="Karim S."/>
        </authorList>
    </citation>
    <scope>NUCLEOTIDE SEQUENCE</scope>
</reference>
<proteinExistence type="predicted"/>
<protein>
    <submittedName>
        <fullName evidence="1">Uncharacterized protein</fullName>
    </submittedName>
</protein>
<dbReference type="EMBL" id="GHJT01000829">
    <property type="protein sequence ID" value="MOY34800.1"/>
    <property type="molecule type" value="Transcribed_RNA"/>
</dbReference>
<name>A0A4D5RCE9_IXOSC</name>
<sequence length="96" mass="10587">MLKLSFLLRFFFFLSDVRTAFWALPAFLMAFPLGWGGIFSAVFTQPFCSCFPLAALAEGLAVTTVRSTREIVNDFVSSLTTPIPEATCPDVAREAK</sequence>
<organism evidence="1">
    <name type="scientific">Ixodes scapularis</name>
    <name type="common">Black-legged tick</name>
    <name type="synonym">Deer tick</name>
    <dbReference type="NCBI Taxonomy" id="6945"/>
    <lineage>
        <taxon>Eukaryota</taxon>
        <taxon>Metazoa</taxon>
        <taxon>Ecdysozoa</taxon>
        <taxon>Arthropoda</taxon>
        <taxon>Chelicerata</taxon>
        <taxon>Arachnida</taxon>
        <taxon>Acari</taxon>
        <taxon>Parasitiformes</taxon>
        <taxon>Ixodida</taxon>
        <taxon>Ixodoidea</taxon>
        <taxon>Ixodidae</taxon>
        <taxon>Ixodinae</taxon>
        <taxon>Ixodes</taxon>
    </lineage>
</organism>
<accession>A0A4D5RCE9</accession>